<evidence type="ECO:0000313" key="4">
    <source>
        <dbReference type="Proteomes" id="UP001597083"/>
    </source>
</evidence>
<keyword evidence="3" id="KW-0378">Hydrolase</keyword>
<evidence type="ECO:0000259" key="2">
    <source>
        <dbReference type="Pfam" id="PF01074"/>
    </source>
</evidence>
<accession>A0ABW3CKG1</accession>
<feature type="region of interest" description="Disordered" evidence="1">
    <location>
        <begin position="254"/>
        <end position="275"/>
    </location>
</feature>
<comment type="caution">
    <text evidence="3">The sequence shown here is derived from an EMBL/GenBank/DDBJ whole genome shotgun (WGS) entry which is preliminary data.</text>
</comment>
<dbReference type="CDD" id="cd10786">
    <property type="entry name" value="GH38N_AMII_like"/>
    <property type="match status" value="1"/>
</dbReference>
<gene>
    <name evidence="3" type="ORF">ACFQ07_21200</name>
</gene>
<sequence>MRPGPVRTAFDLVRAHLDAARRDEDYKFVLAEVDYLKPYWDAYPEDRADLRRFLGEGRVEIVGGNYNEANTNLTHPESTIRNAVHGIGYQRDVIGGDPRSAWMLDVFGHDPSYPGLMADAGLTSSAWARGPFHMWGPMGHVGDNRRMQFPSEFEWISPNGRGLLTSYMPNHYSAGWVMESAPDLEEAVRLANEQFDQLKPVAATRNVLLPVGTDHVVPSRWCTEIHREWAERYVWPRFRVGIPREFFDAVREELGTSGRRPSPQTRDMNPVYTGKDVSYTDTKQAQRAAEVAVLDAERLATLAALGGAPYPE</sequence>
<dbReference type="InterPro" id="IPR027291">
    <property type="entry name" value="Glyco_hydro_38_N_sf"/>
</dbReference>
<organism evidence="3 4">
    <name type="scientific">Actinomadura adrarensis</name>
    <dbReference type="NCBI Taxonomy" id="1819600"/>
    <lineage>
        <taxon>Bacteria</taxon>
        <taxon>Bacillati</taxon>
        <taxon>Actinomycetota</taxon>
        <taxon>Actinomycetes</taxon>
        <taxon>Streptosporangiales</taxon>
        <taxon>Thermomonosporaceae</taxon>
        <taxon>Actinomadura</taxon>
    </lineage>
</organism>
<feature type="domain" description="Glycoside hydrolase family 38 N-terminal" evidence="2">
    <location>
        <begin position="15"/>
        <end position="272"/>
    </location>
</feature>
<protein>
    <submittedName>
        <fullName evidence="3">Glycoside hydrolase</fullName>
    </submittedName>
</protein>
<dbReference type="Pfam" id="PF01074">
    <property type="entry name" value="Glyco_hydro_38N"/>
    <property type="match status" value="1"/>
</dbReference>
<dbReference type="SUPFAM" id="SSF88713">
    <property type="entry name" value="Glycoside hydrolase/deacetylase"/>
    <property type="match status" value="1"/>
</dbReference>
<feature type="non-terminal residue" evidence="3">
    <location>
        <position position="312"/>
    </location>
</feature>
<dbReference type="InterPro" id="IPR011330">
    <property type="entry name" value="Glyco_hydro/deAcase_b/a-brl"/>
</dbReference>
<dbReference type="Proteomes" id="UP001597083">
    <property type="component" value="Unassembled WGS sequence"/>
</dbReference>
<reference evidence="4" key="1">
    <citation type="journal article" date="2019" name="Int. J. Syst. Evol. Microbiol.">
        <title>The Global Catalogue of Microorganisms (GCM) 10K type strain sequencing project: providing services to taxonomists for standard genome sequencing and annotation.</title>
        <authorList>
            <consortium name="The Broad Institute Genomics Platform"/>
            <consortium name="The Broad Institute Genome Sequencing Center for Infectious Disease"/>
            <person name="Wu L."/>
            <person name="Ma J."/>
        </authorList>
    </citation>
    <scope>NUCLEOTIDE SEQUENCE [LARGE SCALE GENOMIC DNA]</scope>
    <source>
        <strain evidence="4">JCM 31696</strain>
    </source>
</reference>
<dbReference type="PANTHER" id="PTHR46017:SF1">
    <property type="entry name" value="ALPHA-MANNOSIDASE 2C1"/>
    <property type="match status" value="1"/>
</dbReference>
<dbReference type="GO" id="GO:0016787">
    <property type="term" value="F:hydrolase activity"/>
    <property type="evidence" value="ECO:0007669"/>
    <property type="project" value="UniProtKB-KW"/>
</dbReference>
<evidence type="ECO:0000313" key="3">
    <source>
        <dbReference type="EMBL" id="MFD0854770.1"/>
    </source>
</evidence>
<proteinExistence type="predicted"/>
<dbReference type="InterPro" id="IPR000602">
    <property type="entry name" value="Glyco_hydro_38_N"/>
</dbReference>
<dbReference type="EMBL" id="JBHTIR010003164">
    <property type="protein sequence ID" value="MFD0854770.1"/>
    <property type="molecule type" value="Genomic_DNA"/>
</dbReference>
<dbReference type="PANTHER" id="PTHR46017">
    <property type="entry name" value="ALPHA-MANNOSIDASE 2C1"/>
    <property type="match status" value="1"/>
</dbReference>
<keyword evidence="4" id="KW-1185">Reference proteome</keyword>
<name>A0ABW3CKG1_9ACTN</name>
<evidence type="ECO:0000256" key="1">
    <source>
        <dbReference type="SAM" id="MobiDB-lite"/>
    </source>
</evidence>
<dbReference type="Gene3D" id="3.20.110.10">
    <property type="entry name" value="Glycoside hydrolase 38, N terminal domain"/>
    <property type="match status" value="1"/>
</dbReference>